<evidence type="ECO:0000256" key="1">
    <source>
        <dbReference type="SAM" id="Coils"/>
    </source>
</evidence>
<feature type="transmembrane region" description="Helical" evidence="2">
    <location>
        <begin position="15"/>
        <end position="38"/>
    </location>
</feature>
<dbReference type="AlphaFoldDB" id="A0A1G9YJM8"/>
<accession>A0A1G9YJM8</accession>
<keyword evidence="2" id="KW-0812">Transmembrane</keyword>
<keyword evidence="4" id="KW-1185">Reference proteome</keyword>
<dbReference type="EMBL" id="FNHW01000001">
    <property type="protein sequence ID" value="SDN09388.1"/>
    <property type="molecule type" value="Genomic_DNA"/>
</dbReference>
<name>A0A1G9YJM8_9BACL</name>
<keyword evidence="2" id="KW-0472">Membrane</keyword>
<keyword evidence="2" id="KW-1133">Transmembrane helix</keyword>
<proteinExistence type="predicted"/>
<dbReference type="RefSeq" id="WP_244520437.1">
    <property type="nucleotide sequence ID" value="NZ_FNHW01000001.1"/>
</dbReference>
<gene>
    <name evidence="3" type="ORF">SAMN04488137_3492</name>
</gene>
<dbReference type="Proteomes" id="UP000199544">
    <property type="component" value="Unassembled WGS sequence"/>
</dbReference>
<evidence type="ECO:0000313" key="3">
    <source>
        <dbReference type="EMBL" id="SDN09388.1"/>
    </source>
</evidence>
<keyword evidence="1" id="KW-0175">Coiled coil</keyword>
<sequence>MELERAKPQSKWTKAVKVAGIIAGAIIILLIGVVWGSWGAKVSLNERKLDSIALEKQIDKQKNESEKLQGELDALKKDISSKQEEKDKVAALIASREQVENELKNTKDQLKDTKGTLDTELKNGRGKLEQQLKDARTKADEKISSINSEMDDVKAKLKDLQSELKSKKSELASLTGQVQKAKGAPKILQAGKYTVGKDLPAGRYLATPVGSGSNFVVWDYGGGLEVNTILGSNGNPSYTFEADEDYTIQTEATVKLTPIR</sequence>
<feature type="coiled-coil region" evidence="1">
    <location>
        <begin position="44"/>
        <end position="116"/>
    </location>
</feature>
<feature type="coiled-coil region" evidence="1">
    <location>
        <begin position="143"/>
        <end position="184"/>
    </location>
</feature>
<protein>
    <submittedName>
        <fullName evidence="3">Uncharacterized protein</fullName>
    </submittedName>
</protein>
<evidence type="ECO:0000313" key="4">
    <source>
        <dbReference type="Proteomes" id="UP000199544"/>
    </source>
</evidence>
<reference evidence="4" key="1">
    <citation type="submission" date="2016-10" db="EMBL/GenBank/DDBJ databases">
        <authorList>
            <person name="Varghese N."/>
            <person name="Submissions S."/>
        </authorList>
    </citation>
    <scope>NUCLEOTIDE SEQUENCE [LARGE SCALE GENOMIC DNA]</scope>
    <source>
        <strain evidence="4">CGMCC 1.6854</strain>
    </source>
</reference>
<organism evidence="3 4">
    <name type="scientific">Fictibacillus solisalsi</name>
    <dbReference type="NCBI Taxonomy" id="459525"/>
    <lineage>
        <taxon>Bacteria</taxon>
        <taxon>Bacillati</taxon>
        <taxon>Bacillota</taxon>
        <taxon>Bacilli</taxon>
        <taxon>Bacillales</taxon>
        <taxon>Fictibacillaceae</taxon>
        <taxon>Fictibacillus</taxon>
    </lineage>
</organism>
<evidence type="ECO:0000256" key="2">
    <source>
        <dbReference type="SAM" id="Phobius"/>
    </source>
</evidence>
<dbReference type="Gene3D" id="1.10.287.1490">
    <property type="match status" value="1"/>
</dbReference>